<dbReference type="HOGENOM" id="CLU_1972532_0_0_1"/>
<sequence length="127" mass="14003">MLTQLQSLKSSKIIFNRSRRFRVVVKESIAPGSNDKAAVQEILNTEELMAGESVSDENKTEKAAPVQLSSADQPEIAEATVVTDAAIGSTPVADIDRRIRSCSRRYSKKDFVCQKPTGPPKKRLKKN</sequence>
<dbReference type="Proteomes" id="UP000216624">
    <property type="component" value="Unassembled WGS sequence"/>
</dbReference>
<organism evidence="1 2">
    <name type="scientific">Caenorhabditis remanei</name>
    <name type="common">Caenorhabditis vulgaris</name>
    <dbReference type="NCBI Taxonomy" id="31234"/>
    <lineage>
        <taxon>Eukaryota</taxon>
        <taxon>Metazoa</taxon>
        <taxon>Ecdysozoa</taxon>
        <taxon>Nematoda</taxon>
        <taxon>Chromadorea</taxon>
        <taxon>Rhabditida</taxon>
        <taxon>Rhabditina</taxon>
        <taxon>Rhabditomorpha</taxon>
        <taxon>Rhabditoidea</taxon>
        <taxon>Rhabditidae</taxon>
        <taxon>Peloderinae</taxon>
        <taxon>Caenorhabditis</taxon>
    </lineage>
</organism>
<feature type="non-terminal residue" evidence="1">
    <location>
        <position position="1"/>
    </location>
</feature>
<gene>
    <name evidence="1" type="ORF">FL82_19941</name>
</gene>
<name>A0A260YTP6_CAERE</name>
<evidence type="ECO:0000313" key="1">
    <source>
        <dbReference type="EMBL" id="OZF76529.1"/>
    </source>
</evidence>
<comment type="caution">
    <text evidence="1">The sequence shown here is derived from an EMBL/GenBank/DDBJ whole genome shotgun (WGS) entry which is preliminary data.</text>
</comment>
<evidence type="ECO:0000313" key="2">
    <source>
        <dbReference type="Proteomes" id="UP000216624"/>
    </source>
</evidence>
<dbReference type="KEGG" id="crq:GCK72_022393"/>
<accession>A0A260YTP6</accession>
<dbReference type="EMBL" id="NMWX01000795">
    <property type="protein sequence ID" value="OZF76529.1"/>
    <property type="molecule type" value="Genomic_DNA"/>
</dbReference>
<keyword evidence="2" id="KW-1185">Reference proteome</keyword>
<reference evidence="1" key="1">
    <citation type="submission" date="2017-08" db="EMBL/GenBank/DDBJ databases">
        <authorList>
            <person name="de Groot N.N."/>
        </authorList>
    </citation>
    <scope>NUCLEOTIDE SEQUENCE [LARGE SCALE GENOMIC DNA]</scope>
    <source>
        <strain evidence="1">PX439</strain>
    </source>
</reference>
<dbReference type="CTD" id="9808298"/>
<proteinExistence type="predicted"/>
<protein>
    <submittedName>
        <fullName evidence="1">Uncharacterized protein</fullName>
    </submittedName>
</protein>